<dbReference type="InterPro" id="IPR001322">
    <property type="entry name" value="Lamin_tail_dom"/>
</dbReference>
<reference evidence="4" key="2">
    <citation type="submission" date="2014-07" db="EMBL/GenBank/DDBJ databases">
        <title>Genome sequence of Mangrovimonas yunxiaonensis.</title>
        <authorList>
            <person name="Li Y."/>
            <person name="Zheng T."/>
        </authorList>
    </citation>
    <scope>NUCLEOTIDE SEQUENCE [LARGE SCALE GENOMIC DNA]</scope>
    <source>
        <strain evidence="4">LY01</strain>
    </source>
</reference>
<dbReference type="InterPro" id="IPR013783">
    <property type="entry name" value="Ig-like_fold"/>
</dbReference>
<sequence length="1888" mass="202474">MIKYYALALLLFLGAFNFGFGQIVIAVQDFDGATPNWNYASNPSPYNGSDDDWDILNTNNDPTGTNGNFWAIQDLNNPNGGGNFYHELTFNDIDLTAYTNVQISFRYYTIGFESADEINYKIAYNGGAFGSELSLNKNTNSWATITINVPNGTTSARIQLRAKQEGGSDYAGFDDIMIEGDIACTPPTDPNGSISETTPVCNSTTLSYTHGAGQPQANVAYYWQTTATGTSTTSNANNTYNATTSGTYYVRAFNTATSCWSLNAVSYTVEVNNTPSITAQPPNQDIQNGSNTTFSITANNAISYQWQVSTDNGGSWINLSNGAPYSGVTTETLTLTGASLSLHNNQYRCVVSASPCPSTTSNAGILTVNNIAPNNAQSLSSCFLDDAVTLSWNHPATPPDGYVIFALEGTTPPTTPTLDATNYAANSNFTAAPFETPISLGKTVYKGTGTTATITGLNEDNTYSFRIFAYNGETQTGWSNGNTAGSNAQGLAQADITNLTATPNTNQVNLAWNNPLPTACFDELIIVANQGTVSFTPSGSYAPISIPYAVPNSVVYATTATVSTKAISGLTNELNYCFKIFIRRGTIWSEGVEVCATPTLSYCDAYGNTSYDTGITGVFFNTINNSVTSSNNSYTDYTSLSTDVELGSTHNLSVHVEVDGNGTVYTKAWIDWNQDGTFNNTTEAYDLGDAYNVVNAPTTNSPLGIEVPSNAALGSTKMRIATKWDSHATPCDTGYGGEVEDYTINVMQPSGPEINIKGGSISIPNGFNTPYGLNNTLFAATPINNDGDTKTFTIENFGLTALTLTGSPLVEIIGDHPTDFIVDVQPNASVPSSGQTTFSIRFHPTLEGVRTAIVRLLNSDSNESPYQFTIQGSGVCSAAITSTILPTSGPENTEITITSATNLTNATASINGIPMPIVSSTSDQLVVSVPNGATSGNISVLLNTGCTFNNAFTVIDNTISNCDALSSATTPANLFISEISDATSGSSSLVELFNGTGAPIDLSDYVLKVYNNGSSSASSDNALTGTLANNNVYVVALGATSCDLPSNGLSNSPNQTFSSSSGINFNNDDSDAIVLEKVSGDNPGEIDIFGVKNSNSWANTLGIGDKGVNFKRKNDAPNLPSMSFLLSDWDMVDWTSCDDSDYAGFGNYDFSVGIPPVITLQPTTPVAACYLAATLTVNGSEGYDGAGDTQDLAYQWYYAAPSHSGWTAVNDSAIYTGSTTNTLSILDTSSLNNYQFYCQVREDDEGCFTASNAIKIHSGMTVWDGTTWSNGIPDHNTVAIIDNHYNTDTNGSFEACSLTVNDGWQVVIADEDNGSSNTYIEVANDVKLIGSASMLVHPKAAFVQLNDSGLVTADNADNYQVNKTTAPMNNWYEYTYWSSPVSTETIAHALSTATPNRRFRFSAQDYRDSYKENNNSNTFNIGQDGVDDDPDYFTDGTGADWQLTSGSDIMTPGVGYISTHRSDLFGQSPCNNGPNCQFTYSFKGLFNNGIVTVWMYRNDEETNDLNWNLLGNPYPSAISADAFLNYNADIASATNPVVDGAIYLWSQNTPPDGNTSGNETLNFSQSDYAVINGVGETGSAPGGDGSDPSNRMIPSGQAFFVAMSDSAPGTQFHSDPSADLGNIVMKEVVFNNAMRVRGTSDNSQFYRMNNNSNSNPNKIWLNLTSDNGAYNQILIGYVNGATNGLDNMYYDAPMAVTNVNAVMYSTIENVQNKFTIQGKAPEALNLDEVIPLGFKTSINVSTLYTLSIPRLEGPFLNTNTIYLKDNLLNTYHDLSTSNYTFTSDVGEFNSRFELVFKNPTLTNEAYELPNFGLTIIEFQNNQVQFSVDKKHTMTSITIIDLLGRTVYRLPGNNSHQVTHDLSSLSSSVYMAKVHLANGQIVYKKALKK</sequence>
<dbReference type="Pfam" id="PF00932">
    <property type="entry name" value="LTD"/>
    <property type="match status" value="1"/>
</dbReference>
<feature type="domain" description="LTD" evidence="2">
    <location>
        <begin position="964"/>
        <end position="1093"/>
    </location>
</feature>
<dbReference type="PROSITE" id="PS50194">
    <property type="entry name" value="FILAMIN_REPEAT"/>
    <property type="match status" value="1"/>
</dbReference>
<organism evidence="3 4">
    <name type="scientific">Mangrovimonas yunxiaonensis</name>
    <dbReference type="NCBI Taxonomy" id="1197477"/>
    <lineage>
        <taxon>Bacteria</taxon>
        <taxon>Pseudomonadati</taxon>
        <taxon>Bacteroidota</taxon>
        <taxon>Flavobacteriia</taxon>
        <taxon>Flavobacteriales</taxon>
        <taxon>Flavobacteriaceae</taxon>
        <taxon>Mangrovimonas</taxon>
    </lineage>
</organism>
<accession>A0A084TL16</accession>
<feature type="domain" description="Fibronectin type-III" evidence="1">
    <location>
        <begin position="372"/>
        <end position="489"/>
    </location>
</feature>
<dbReference type="STRING" id="1197477.IA57_06125"/>
<dbReference type="RefSeq" id="WP_036120546.1">
    <property type="nucleotide sequence ID" value="NZ_BMET01000001.1"/>
</dbReference>
<dbReference type="eggNOG" id="COG2374">
    <property type="taxonomic scope" value="Bacteria"/>
</dbReference>
<dbReference type="eggNOG" id="COG3386">
    <property type="taxonomic scope" value="Bacteria"/>
</dbReference>
<evidence type="ECO:0000313" key="3">
    <source>
        <dbReference type="EMBL" id="KFB01402.1"/>
    </source>
</evidence>
<comment type="caution">
    <text evidence="3">The sequence shown here is derived from an EMBL/GenBank/DDBJ whole genome shotgun (WGS) entry which is preliminary data.</text>
</comment>
<dbReference type="OrthoDB" id="1652165at2"/>
<dbReference type="PROSITE" id="PS50853">
    <property type="entry name" value="FN3"/>
    <property type="match status" value="1"/>
</dbReference>
<evidence type="ECO:0000259" key="1">
    <source>
        <dbReference type="PROSITE" id="PS50853"/>
    </source>
</evidence>
<dbReference type="eggNOG" id="COG3405">
    <property type="taxonomic scope" value="Bacteria"/>
</dbReference>
<gene>
    <name evidence="3" type="ORF">IA57_06125</name>
</gene>
<dbReference type="Proteomes" id="UP000028521">
    <property type="component" value="Unassembled WGS sequence"/>
</dbReference>
<dbReference type="eggNOG" id="COG2356">
    <property type="taxonomic scope" value="Bacteria"/>
</dbReference>
<keyword evidence="4" id="KW-1185">Reference proteome</keyword>
<protein>
    <recommendedName>
        <fullName evidence="5">Choice-of-anchor D domain-containing protein</fullName>
    </recommendedName>
</protein>
<dbReference type="Pfam" id="PF20009">
    <property type="entry name" value="GEVED"/>
    <property type="match status" value="1"/>
</dbReference>
<dbReference type="NCBIfam" id="NF012200">
    <property type="entry name" value="choice_anch_D"/>
    <property type="match status" value="1"/>
</dbReference>
<evidence type="ECO:0000259" key="2">
    <source>
        <dbReference type="PROSITE" id="PS51841"/>
    </source>
</evidence>
<dbReference type="Gene3D" id="2.60.40.10">
    <property type="entry name" value="Immunoglobulins"/>
    <property type="match status" value="2"/>
</dbReference>
<dbReference type="Pfam" id="PF00041">
    <property type="entry name" value="fn3"/>
    <property type="match status" value="1"/>
</dbReference>
<evidence type="ECO:0000313" key="4">
    <source>
        <dbReference type="Proteomes" id="UP000028521"/>
    </source>
</evidence>
<dbReference type="eggNOG" id="COG2866">
    <property type="taxonomic scope" value="Bacteria"/>
</dbReference>
<dbReference type="SMART" id="SM00060">
    <property type="entry name" value="FN3"/>
    <property type="match status" value="2"/>
</dbReference>
<dbReference type="InterPro" id="IPR017868">
    <property type="entry name" value="Filamin/ABP280_repeat-like"/>
</dbReference>
<name>A0A084TL16_9FLAO</name>
<dbReference type="SUPFAM" id="SSF49265">
    <property type="entry name" value="Fibronectin type III"/>
    <property type="match status" value="1"/>
</dbReference>
<dbReference type="eggNOG" id="COG1345">
    <property type="taxonomic scope" value="Bacteria"/>
</dbReference>
<dbReference type="InterPro" id="IPR003961">
    <property type="entry name" value="FN3_dom"/>
</dbReference>
<reference evidence="3 4" key="1">
    <citation type="journal article" date="2014" name="Genome Announc.">
        <title>Draft Genome Sequence of the Algicidal Bacterium Mangrovimonas yunxiaonensis Strain LY01.</title>
        <authorList>
            <person name="Li Y."/>
            <person name="Zhu H."/>
            <person name="Li C."/>
            <person name="Zhang H."/>
            <person name="Chen Z."/>
            <person name="Zheng W."/>
            <person name="Xu H."/>
            <person name="Zheng T."/>
        </authorList>
    </citation>
    <scope>NUCLEOTIDE SEQUENCE [LARGE SCALE GENOMIC DNA]</scope>
    <source>
        <strain evidence="3 4">LY01</strain>
    </source>
</reference>
<dbReference type="InterPro" id="IPR045474">
    <property type="entry name" value="GEVED"/>
</dbReference>
<evidence type="ECO:0008006" key="5">
    <source>
        <dbReference type="Google" id="ProtNLM"/>
    </source>
</evidence>
<dbReference type="PROSITE" id="PS51841">
    <property type="entry name" value="LTD"/>
    <property type="match status" value="1"/>
</dbReference>
<proteinExistence type="predicted"/>
<dbReference type="EMBL" id="JPFK01000005">
    <property type="protein sequence ID" value="KFB01402.1"/>
    <property type="molecule type" value="Genomic_DNA"/>
</dbReference>
<dbReference type="InterPro" id="IPR036116">
    <property type="entry name" value="FN3_sf"/>
</dbReference>